<dbReference type="PROSITE" id="PS50005">
    <property type="entry name" value="TPR"/>
    <property type="match status" value="1"/>
</dbReference>
<evidence type="ECO:0008006" key="5">
    <source>
        <dbReference type="Google" id="ProtNLM"/>
    </source>
</evidence>
<feature type="chain" id="PRO_5032571676" description="Tetratricopeptide repeat protein 17" evidence="2">
    <location>
        <begin position="20"/>
        <end position="1112"/>
    </location>
</feature>
<dbReference type="Proteomes" id="UP000625711">
    <property type="component" value="Unassembled WGS sequence"/>
</dbReference>
<organism evidence="3 4">
    <name type="scientific">Rhynchophorus ferrugineus</name>
    <name type="common">Red palm weevil</name>
    <name type="synonym">Curculio ferrugineus</name>
    <dbReference type="NCBI Taxonomy" id="354439"/>
    <lineage>
        <taxon>Eukaryota</taxon>
        <taxon>Metazoa</taxon>
        <taxon>Ecdysozoa</taxon>
        <taxon>Arthropoda</taxon>
        <taxon>Hexapoda</taxon>
        <taxon>Insecta</taxon>
        <taxon>Pterygota</taxon>
        <taxon>Neoptera</taxon>
        <taxon>Endopterygota</taxon>
        <taxon>Coleoptera</taxon>
        <taxon>Polyphaga</taxon>
        <taxon>Cucujiformia</taxon>
        <taxon>Curculionidae</taxon>
        <taxon>Dryophthorinae</taxon>
        <taxon>Rhynchophorus</taxon>
    </lineage>
</organism>
<dbReference type="GO" id="GO:0015629">
    <property type="term" value="C:actin cytoskeleton"/>
    <property type="evidence" value="ECO:0007669"/>
    <property type="project" value="TreeGrafter"/>
</dbReference>
<evidence type="ECO:0000256" key="2">
    <source>
        <dbReference type="SAM" id="SignalP"/>
    </source>
</evidence>
<dbReference type="PANTHER" id="PTHR16091:SF1">
    <property type="entry name" value="TETRATRICOPEPTIDE REPEAT PROTEIN 17"/>
    <property type="match status" value="1"/>
</dbReference>
<dbReference type="OrthoDB" id="2115703at2759"/>
<comment type="caution">
    <text evidence="3">The sequence shown here is derived from an EMBL/GenBank/DDBJ whole genome shotgun (WGS) entry which is preliminary data.</text>
</comment>
<protein>
    <recommendedName>
        <fullName evidence="5">Tetratricopeptide repeat protein 17</fullName>
    </recommendedName>
</protein>
<dbReference type="GO" id="GO:0005737">
    <property type="term" value="C:cytoplasm"/>
    <property type="evidence" value="ECO:0007669"/>
    <property type="project" value="TreeGrafter"/>
</dbReference>
<dbReference type="AlphaFoldDB" id="A0A834J0H4"/>
<evidence type="ECO:0000256" key="1">
    <source>
        <dbReference type="PROSITE-ProRule" id="PRU00339"/>
    </source>
</evidence>
<sequence length="1112" mass="127267">MQIVIFFYILFNGFARLTAVNHWIVTQTGKIEAYLESPFDLRKPYDLLALLDQETRHNDITNLYEEMNNRRLTIQKKLIDIKENSNIGLKVTSEDADCLAADTWFSDLDLYNNIATNGSERGISITIPEEDNSAPDIDTDNCTKSVLPLFIKPEEALKKSFVPVKSLDHFGNYIVSALRENSTSWVHYNLASFYWRIKGEGDRAIDCLKLAIQFVTGNFQDIPLHNLAGILHQSRHSKEAIQILNSAIQLAPKEYNHYLAMGNIHAALMDFNKSVEFYEIVLEFEPNHKEATNNRHAVLCHHKLERALISFHNDLQSILSDLHDYHSMQQQWLRLQERLMWEHATSFDLYYDTMQPLVLDTPKKVQRCNVKKPNGGKPIISCDFDDQSPDLGSLNLQSLYQMVENEKHKLNLKGRLNLHNIDGFDAEKNDAVFPKFPITMSTKDNQYFDVTGWPKKEDCLKWNLPLDENENFNLPVFLAPENKGYQLKQSLSDFLDLPEGSQHDLPWYPPICEGQDVSGEKFVPASDKNILDIEFEKSDYLKKELLKYVNDGKADEHEIGQRIISAMAKKTAPKWILATLASLYWRVRGNVRRTLDCLDMAFQMAPKDQTDVVLTSLSSVMYQLGFKEQALKYATLAFKINYIEPSTNFLLALLHYENNNSLLSMYYMKNALRVEPEFYDGLAEKLLKIWACRIKIGVVPSKAWVLKQMPDPKLSLYADDQPIENLNCNPDDLTCETGQTFQCKKKDQTSFENAGKEGERDASLDKLESTNLGHQIMASLMAAESSDLIAELRSKLENFQTTMDVFHYPHIRHRVRMGLSLGAEHPLKEYSNVGNFYVSLDVSESPTEEQRLHIVDKYGSYKLSTKVCQYSNLLTPFQYSQLWSSLKDNTLDISPFIKNQVIDNPKDFKPLCMQVLNPYMPYGLNELTLKVLDLKLADVPDKELTELLQLISGNQKLTVRELGIKIAKALSVDETNWELLTASAIYWIIYGNTEQAIVCLRGAITKVPLSQLDIPVSFLSHLLWNLGLHKDALDVANLALSVNSNAVWNHFRVGDIYIKVNAYEHAVPFLRASLQIDDKFDPARIRLKAVLCKLLFEDEFGHRTIITKIGNI</sequence>
<name>A0A834J0H4_RHYFE</name>
<keyword evidence="2" id="KW-0732">Signal</keyword>
<keyword evidence="4" id="KW-1185">Reference proteome</keyword>
<dbReference type="SMART" id="SM00028">
    <property type="entry name" value="TPR"/>
    <property type="match status" value="5"/>
</dbReference>
<dbReference type="Gene3D" id="1.25.40.10">
    <property type="entry name" value="Tetratricopeptide repeat domain"/>
    <property type="match status" value="3"/>
</dbReference>
<accession>A0A834J0H4</accession>
<gene>
    <name evidence="3" type="ORF">GWI33_000262</name>
</gene>
<feature type="repeat" description="TPR" evidence="1">
    <location>
        <begin position="255"/>
        <end position="288"/>
    </location>
</feature>
<proteinExistence type="predicted"/>
<reference evidence="3" key="1">
    <citation type="submission" date="2020-08" db="EMBL/GenBank/DDBJ databases">
        <title>Genome sequencing and assembly of the red palm weevil Rhynchophorus ferrugineus.</title>
        <authorList>
            <person name="Dias G.B."/>
            <person name="Bergman C.M."/>
            <person name="Manee M."/>
        </authorList>
    </citation>
    <scope>NUCLEOTIDE SEQUENCE</scope>
    <source>
        <strain evidence="3">AA-2017</strain>
        <tissue evidence="3">Whole larva</tissue>
    </source>
</reference>
<dbReference type="GO" id="GO:0030041">
    <property type="term" value="P:actin filament polymerization"/>
    <property type="evidence" value="ECO:0007669"/>
    <property type="project" value="TreeGrafter"/>
</dbReference>
<dbReference type="PANTHER" id="PTHR16091">
    <property type="entry name" value="TTC17 PROTEIN"/>
    <property type="match status" value="1"/>
</dbReference>
<dbReference type="InterPro" id="IPR019734">
    <property type="entry name" value="TPR_rpt"/>
</dbReference>
<dbReference type="SUPFAM" id="SSF48452">
    <property type="entry name" value="TPR-like"/>
    <property type="match status" value="1"/>
</dbReference>
<evidence type="ECO:0000313" key="4">
    <source>
        <dbReference type="Proteomes" id="UP000625711"/>
    </source>
</evidence>
<dbReference type="InterPro" id="IPR011990">
    <property type="entry name" value="TPR-like_helical_dom_sf"/>
</dbReference>
<dbReference type="InterPro" id="IPR052630">
    <property type="entry name" value="TTC17"/>
</dbReference>
<feature type="signal peptide" evidence="2">
    <location>
        <begin position="1"/>
        <end position="19"/>
    </location>
</feature>
<dbReference type="EMBL" id="JAACXV010000002">
    <property type="protein sequence ID" value="KAF7287920.1"/>
    <property type="molecule type" value="Genomic_DNA"/>
</dbReference>
<keyword evidence="1" id="KW-0802">TPR repeat</keyword>
<evidence type="ECO:0000313" key="3">
    <source>
        <dbReference type="EMBL" id="KAF7287920.1"/>
    </source>
</evidence>